<protein>
    <submittedName>
        <fullName evidence="1">RCG21939</fullName>
    </submittedName>
</protein>
<dbReference type="EMBL" id="CH474210">
    <property type="protein sequence ID" value="EDL85058.1"/>
    <property type="molecule type" value="Genomic_DNA"/>
</dbReference>
<reference evidence="2" key="1">
    <citation type="submission" date="2005-06" db="EMBL/GenBank/DDBJ databases">
        <authorList>
            <person name="Mural R.J."/>
            <person name="Li P.W."/>
            <person name="Adams M.D."/>
            <person name="Amanatides P.G."/>
            <person name="Baden-Tillson H."/>
            <person name="Barnstead M."/>
            <person name="Chin S.H."/>
            <person name="Dew I."/>
            <person name="Evans C.A."/>
            <person name="Ferriera S."/>
            <person name="Flanigan M."/>
            <person name="Fosler C."/>
            <person name="Glodek A."/>
            <person name="Gu Z."/>
            <person name="Holt R.A."/>
            <person name="Jennings D."/>
            <person name="Kraft C.L."/>
            <person name="Lu F."/>
            <person name="Nguyen T."/>
            <person name="Nusskern D.R."/>
            <person name="Pfannkoch C.M."/>
            <person name="Sitter C."/>
            <person name="Sutton G.G."/>
            <person name="Venter J.C."/>
            <person name="Wang Z."/>
            <person name="Woodage T."/>
            <person name="Zheng X.H."/>
            <person name="Zhong F."/>
        </authorList>
    </citation>
    <scope>NUCLEOTIDE SEQUENCE [LARGE SCALE GENOMIC DNA]</scope>
    <source>
        <strain>BN</strain>
        <strain evidence="2">Sprague-Dawley</strain>
    </source>
</reference>
<dbReference type="Proteomes" id="UP000234681">
    <property type="component" value="Unassembled WGS sequence"/>
</dbReference>
<sequence length="9" mass="958">MLPHISACS</sequence>
<organism evidence="1 2">
    <name type="scientific">Rattus norvegicus</name>
    <name type="common">Rat</name>
    <dbReference type="NCBI Taxonomy" id="10116"/>
    <lineage>
        <taxon>Eukaryota</taxon>
        <taxon>Metazoa</taxon>
        <taxon>Chordata</taxon>
        <taxon>Craniata</taxon>
        <taxon>Vertebrata</taxon>
        <taxon>Euteleostomi</taxon>
        <taxon>Mammalia</taxon>
        <taxon>Eutheria</taxon>
        <taxon>Euarchontoglires</taxon>
        <taxon>Glires</taxon>
        <taxon>Rodentia</taxon>
        <taxon>Myomorpha</taxon>
        <taxon>Muroidea</taxon>
        <taxon>Muridae</taxon>
        <taxon>Murinae</taxon>
        <taxon>Rattus</taxon>
    </lineage>
</organism>
<evidence type="ECO:0000313" key="2">
    <source>
        <dbReference type="Proteomes" id="UP000234681"/>
    </source>
</evidence>
<proteinExistence type="predicted"/>
<evidence type="ECO:0000313" key="1">
    <source>
        <dbReference type="EMBL" id="EDL85058.1"/>
    </source>
</evidence>
<feature type="non-terminal residue" evidence="1">
    <location>
        <position position="9"/>
    </location>
</feature>
<gene>
    <name evidence="1" type="ORF">rCG_21939</name>
</gene>
<accession>A6KUP5</accession>
<name>A6KUP5_RAT</name>